<reference evidence="3" key="1">
    <citation type="submission" date="2010-08" db="EMBL/GenBank/DDBJ databases">
        <authorList>
            <consortium name="Caenorhabditis japonica Sequencing Consortium"/>
            <person name="Wilson R.K."/>
        </authorList>
    </citation>
    <scope>NUCLEOTIDE SEQUENCE [LARGE SCALE GENOMIC DNA]</scope>
    <source>
        <strain evidence="3">DF5081</strain>
    </source>
</reference>
<feature type="transmembrane region" description="Helical" evidence="1">
    <location>
        <begin position="127"/>
        <end position="151"/>
    </location>
</feature>
<dbReference type="Proteomes" id="UP000005237">
    <property type="component" value="Unassembled WGS sequence"/>
</dbReference>
<name>A0A8R1EMN0_CAEJA</name>
<protein>
    <submittedName>
        <fullName evidence="2">Uncharacterized protein</fullName>
    </submittedName>
</protein>
<keyword evidence="1" id="KW-1133">Transmembrane helix</keyword>
<proteinExistence type="predicted"/>
<feature type="transmembrane region" description="Helical" evidence="1">
    <location>
        <begin position="12"/>
        <end position="30"/>
    </location>
</feature>
<evidence type="ECO:0000313" key="3">
    <source>
        <dbReference type="Proteomes" id="UP000005237"/>
    </source>
</evidence>
<dbReference type="EnsemblMetazoa" id="CJA36679.1">
    <property type="protein sequence ID" value="CJA36679.1"/>
    <property type="gene ID" value="WBGene00212526"/>
</dbReference>
<keyword evidence="3" id="KW-1185">Reference proteome</keyword>
<accession>A0A8R1EMN0</accession>
<organism evidence="2 3">
    <name type="scientific">Caenorhabditis japonica</name>
    <dbReference type="NCBI Taxonomy" id="281687"/>
    <lineage>
        <taxon>Eukaryota</taxon>
        <taxon>Metazoa</taxon>
        <taxon>Ecdysozoa</taxon>
        <taxon>Nematoda</taxon>
        <taxon>Chromadorea</taxon>
        <taxon>Rhabditida</taxon>
        <taxon>Rhabditina</taxon>
        <taxon>Rhabditomorpha</taxon>
        <taxon>Rhabditoidea</taxon>
        <taxon>Rhabditidae</taxon>
        <taxon>Peloderinae</taxon>
        <taxon>Caenorhabditis</taxon>
    </lineage>
</organism>
<keyword evidence="1" id="KW-0472">Membrane</keyword>
<evidence type="ECO:0000256" key="1">
    <source>
        <dbReference type="SAM" id="Phobius"/>
    </source>
</evidence>
<dbReference type="AlphaFoldDB" id="A0A8R1EMN0"/>
<reference evidence="2" key="2">
    <citation type="submission" date="2022-06" db="UniProtKB">
        <authorList>
            <consortium name="EnsemblMetazoa"/>
        </authorList>
    </citation>
    <scope>IDENTIFICATION</scope>
    <source>
        <strain evidence="2">DF5081</strain>
    </source>
</reference>
<evidence type="ECO:0000313" key="2">
    <source>
        <dbReference type="EnsemblMetazoa" id="CJA36679.1"/>
    </source>
</evidence>
<sequence>MSKTEEHAPPLLQGNSAAHCFPVFYSTFYIQRRGFRTRRQTFGVGSGGKQPEEAKSPLAFFTELLAGKKTKTADGGVEKWNQYETDLKKLPEGQQRTYTDGFVKGLLSNGTTGTGKDAKKSNTLTRFYIFLVFCIFFGYLTGSEFFCFVWKPAYFEIKNAFFCIFMQK</sequence>
<keyword evidence="1" id="KW-0812">Transmembrane</keyword>